<accession>A0A2K8U6K2</accession>
<dbReference type="SUPFAM" id="SSF54292">
    <property type="entry name" value="2Fe-2S ferredoxin-like"/>
    <property type="match status" value="1"/>
</dbReference>
<dbReference type="GO" id="GO:0051537">
    <property type="term" value="F:2 iron, 2 sulfur cluster binding"/>
    <property type="evidence" value="ECO:0007669"/>
    <property type="project" value="UniProtKB-KW"/>
</dbReference>
<comment type="cofactor">
    <cofactor evidence="1">
        <name>[4Fe-4S] cluster</name>
        <dbReference type="ChEBI" id="CHEBI:49883"/>
    </cofactor>
</comment>
<evidence type="ECO:0000259" key="19">
    <source>
        <dbReference type="PROSITE" id="PS51839"/>
    </source>
</evidence>
<dbReference type="InterPro" id="IPR036010">
    <property type="entry name" value="2Fe-2S_ferredoxin-like_sf"/>
</dbReference>
<dbReference type="FunFam" id="3.10.20.740:FF:000004">
    <property type="entry name" value="NADH-quinone oxidoreductase"/>
    <property type="match status" value="1"/>
</dbReference>
<evidence type="ECO:0000256" key="13">
    <source>
        <dbReference type="ARBA" id="ARBA00026021"/>
    </source>
</evidence>
<dbReference type="InterPro" id="IPR000283">
    <property type="entry name" value="NADH_UbQ_OxRdtase_75kDa_su_CS"/>
</dbReference>
<dbReference type="PANTHER" id="PTHR24960">
    <property type="entry name" value="PHOTOSYSTEM I IRON-SULFUR CENTER-RELATED"/>
    <property type="match status" value="1"/>
</dbReference>
<dbReference type="PROSITE" id="PS00641">
    <property type="entry name" value="COMPLEX1_75K_1"/>
    <property type="match status" value="1"/>
</dbReference>
<evidence type="ECO:0000256" key="9">
    <source>
        <dbReference type="ARBA" id="ARBA00023004"/>
    </source>
</evidence>
<evidence type="ECO:0000256" key="3">
    <source>
        <dbReference type="ARBA" id="ARBA00005404"/>
    </source>
</evidence>
<dbReference type="GO" id="GO:0046872">
    <property type="term" value="F:metal ion binding"/>
    <property type="evidence" value="ECO:0007669"/>
    <property type="project" value="UniProtKB-KW"/>
</dbReference>
<keyword evidence="11" id="KW-0520">NAD</keyword>
<dbReference type="PROSITE" id="PS51085">
    <property type="entry name" value="2FE2S_FER_2"/>
    <property type="match status" value="1"/>
</dbReference>
<dbReference type="SMART" id="SM00929">
    <property type="entry name" value="NADH-G_4Fe-4S_3"/>
    <property type="match status" value="1"/>
</dbReference>
<dbReference type="OrthoDB" id="9810782at2"/>
<comment type="subunit">
    <text evidence="13">Composed of 13 different subunits. Subunits NuoCD, E, F, and G constitute the peripheral sector of the complex.</text>
</comment>
<dbReference type="PROSITE" id="PS00198">
    <property type="entry name" value="4FE4S_FER_1"/>
    <property type="match status" value="1"/>
</dbReference>
<feature type="domain" description="4Fe-4S His(Cys)3-ligated-type" evidence="19">
    <location>
        <begin position="89"/>
        <end position="128"/>
    </location>
</feature>
<evidence type="ECO:0000256" key="1">
    <source>
        <dbReference type="ARBA" id="ARBA00001966"/>
    </source>
</evidence>
<gene>
    <name evidence="20" type="ORF">THSYN_09515</name>
</gene>
<dbReference type="GO" id="GO:0003677">
    <property type="term" value="F:DNA binding"/>
    <property type="evidence" value="ECO:0007669"/>
    <property type="project" value="UniProtKB-KW"/>
</dbReference>
<dbReference type="PROSITE" id="PS51839">
    <property type="entry name" value="4FE4S_HC3"/>
    <property type="match status" value="1"/>
</dbReference>
<dbReference type="Pfam" id="PF13510">
    <property type="entry name" value="Fer2_4"/>
    <property type="match status" value="1"/>
</dbReference>
<evidence type="ECO:0000256" key="10">
    <source>
        <dbReference type="ARBA" id="ARBA00023014"/>
    </source>
</evidence>
<dbReference type="FunFam" id="3.30.70.20:FF:000002">
    <property type="entry name" value="NADH-ubiquinone oxidoreductase 75 kDa subunit"/>
    <property type="match status" value="1"/>
</dbReference>
<dbReference type="InterPro" id="IPR019574">
    <property type="entry name" value="NADH_UbQ_OxRdtase_Gsu_4Fe4S-bd"/>
</dbReference>
<evidence type="ECO:0000256" key="6">
    <source>
        <dbReference type="ARBA" id="ARBA00022714"/>
    </source>
</evidence>
<dbReference type="GO" id="GO:0016020">
    <property type="term" value="C:membrane"/>
    <property type="evidence" value="ECO:0007669"/>
    <property type="project" value="UniProtKB-SubCell"/>
</dbReference>
<reference evidence="20 21" key="1">
    <citation type="submission" date="2017-03" db="EMBL/GenBank/DDBJ databases">
        <title>Complete genome sequence of Candidatus 'Thiodictyon syntrophicum' sp. nov. strain Cad16T, a photolithoautotroph purple sulfur bacterium isolated from an alpine meromictic lake.</title>
        <authorList>
            <person name="Luedin S.M."/>
            <person name="Pothier J.F."/>
            <person name="Danza F."/>
            <person name="Storelli N."/>
            <person name="Wittwer M."/>
            <person name="Tonolla M."/>
        </authorList>
    </citation>
    <scope>NUCLEOTIDE SEQUENCE [LARGE SCALE GENOMIC DNA]</scope>
    <source>
        <strain evidence="20 21">Cad16T</strain>
    </source>
</reference>
<evidence type="ECO:0000256" key="2">
    <source>
        <dbReference type="ARBA" id="ARBA00004370"/>
    </source>
</evidence>
<evidence type="ECO:0000313" key="20">
    <source>
        <dbReference type="EMBL" id="AUB81167.1"/>
    </source>
</evidence>
<keyword evidence="6" id="KW-0001">2Fe-2S</keyword>
<evidence type="ECO:0000256" key="5">
    <source>
        <dbReference type="ARBA" id="ARBA00022485"/>
    </source>
</evidence>
<evidence type="ECO:0000259" key="17">
    <source>
        <dbReference type="PROSITE" id="PS51085"/>
    </source>
</evidence>
<evidence type="ECO:0000313" key="21">
    <source>
        <dbReference type="Proteomes" id="UP000232638"/>
    </source>
</evidence>
<dbReference type="InterPro" id="IPR001041">
    <property type="entry name" value="2Fe-2S_ferredoxin-type"/>
</dbReference>
<dbReference type="InterPro" id="IPR017896">
    <property type="entry name" value="4Fe4S_Fe-S-bd"/>
</dbReference>
<name>A0A2K8U6K2_9GAMM</name>
<dbReference type="AlphaFoldDB" id="A0A2K8U6K2"/>
<dbReference type="Pfam" id="PF22117">
    <property type="entry name" value="Fer4_Nqo3"/>
    <property type="match status" value="1"/>
</dbReference>
<evidence type="ECO:0000256" key="11">
    <source>
        <dbReference type="ARBA" id="ARBA00023027"/>
    </source>
</evidence>
<feature type="domain" description="4Fe-4S ferredoxin-type" evidence="18">
    <location>
        <begin position="192"/>
        <end position="221"/>
    </location>
</feature>
<feature type="domain" description="4Fe-4S ferredoxin-type" evidence="18">
    <location>
        <begin position="148"/>
        <end position="179"/>
    </location>
</feature>
<comment type="cofactor">
    <cofactor evidence="16">
        <name>[2Fe-2S] cluster</name>
        <dbReference type="ChEBI" id="CHEBI:190135"/>
    </cofactor>
</comment>
<evidence type="ECO:0000259" key="18">
    <source>
        <dbReference type="PROSITE" id="PS51379"/>
    </source>
</evidence>
<keyword evidence="20" id="KW-0371">Homeobox</keyword>
<protein>
    <recommendedName>
        <fullName evidence="4">NADH-quinone oxidoreductase subunit G</fullName>
    </recommendedName>
    <alternativeName>
        <fullName evidence="14">NADH dehydrogenase I subunit G</fullName>
    </alternativeName>
    <alternativeName>
        <fullName evidence="15">NDH-1 subunit G</fullName>
    </alternativeName>
</protein>
<dbReference type="InterPro" id="IPR016214">
    <property type="entry name" value="NAD-red_Hydgase_HoxS_gsu"/>
</dbReference>
<evidence type="ECO:0000256" key="12">
    <source>
        <dbReference type="ARBA" id="ARBA00023136"/>
    </source>
</evidence>
<dbReference type="KEGG" id="tsy:THSYN_09515"/>
<keyword evidence="7" id="KW-0479">Metal-binding</keyword>
<evidence type="ECO:0000256" key="14">
    <source>
        <dbReference type="ARBA" id="ARBA00031577"/>
    </source>
</evidence>
<dbReference type="GO" id="GO:0042773">
    <property type="term" value="P:ATP synthesis coupled electron transport"/>
    <property type="evidence" value="ECO:0007669"/>
    <property type="project" value="InterPro"/>
</dbReference>
<sequence length="243" mass="26965">MPPPANPASVRVVTLNIDGKDYSARADETIIEVCRENKIPIPSLCYLDGLSIWAGCRLCLVEMAGQSRLFAACSTQVAEGMTVSTNTERLQRYRRTIVELLFAERSHVCSVCVSNGHCELQFMAQKCGVDHVRVPYRQARNQVDSSHEAFRLDHNRCILCTRCVRVCDEIEGAHTWDVMGRGSDCHVITDLARPWGESDTCTGCGKCVQVCPTGALVKQGTSAGEMVKDKHFLPILARRRHAQ</sequence>
<dbReference type="CDD" id="cd00207">
    <property type="entry name" value="fer2"/>
    <property type="match status" value="1"/>
</dbReference>
<dbReference type="Pfam" id="PF10588">
    <property type="entry name" value="NADH-G_4Fe-4S_3"/>
    <property type="match status" value="1"/>
</dbReference>
<evidence type="ECO:0000256" key="16">
    <source>
        <dbReference type="ARBA" id="ARBA00034078"/>
    </source>
</evidence>
<evidence type="ECO:0000256" key="4">
    <source>
        <dbReference type="ARBA" id="ARBA00019902"/>
    </source>
</evidence>
<dbReference type="RefSeq" id="WP_100918943.1">
    <property type="nucleotide sequence ID" value="NZ_CP020370.1"/>
</dbReference>
<dbReference type="InterPro" id="IPR050157">
    <property type="entry name" value="PSI_iron-sulfur_center"/>
</dbReference>
<dbReference type="EMBL" id="CP020370">
    <property type="protein sequence ID" value="AUB81167.1"/>
    <property type="molecule type" value="Genomic_DNA"/>
</dbReference>
<dbReference type="GO" id="GO:0016491">
    <property type="term" value="F:oxidoreductase activity"/>
    <property type="evidence" value="ECO:0007669"/>
    <property type="project" value="InterPro"/>
</dbReference>
<dbReference type="SUPFAM" id="SSF54862">
    <property type="entry name" value="4Fe-4S ferredoxins"/>
    <property type="match status" value="1"/>
</dbReference>
<evidence type="ECO:0000256" key="7">
    <source>
        <dbReference type="ARBA" id="ARBA00022723"/>
    </source>
</evidence>
<evidence type="ECO:0000256" key="8">
    <source>
        <dbReference type="ARBA" id="ARBA00022967"/>
    </source>
</evidence>
<dbReference type="PROSITE" id="PS51379">
    <property type="entry name" value="4FE4S_FER_2"/>
    <property type="match status" value="2"/>
</dbReference>
<keyword evidence="9" id="KW-0408">Iron</keyword>
<organism evidence="20 21">
    <name type="scientific">Candidatus Thiodictyon syntrophicum</name>
    <dbReference type="NCBI Taxonomy" id="1166950"/>
    <lineage>
        <taxon>Bacteria</taxon>
        <taxon>Pseudomonadati</taxon>
        <taxon>Pseudomonadota</taxon>
        <taxon>Gammaproteobacteria</taxon>
        <taxon>Chromatiales</taxon>
        <taxon>Chromatiaceae</taxon>
        <taxon>Thiodictyon</taxon>
    </lineage>
</organism>
<dbReference type="PANTHER" id="PTHR24960:SF84">
    <property type="entry name" value="HYDROGENASE SUBUNIT"/>
    <property type="match status" value="1"/>
</dbReference>
<dbReference type="InterPro" id="IPR054351">
    <property type="entry name" value="NADH_UbQ_OxRdtase_ferredoxin"/>
</dbReference>
<dbReference type="InterPro" id="IPR017900">
    <property type="entry name" value="4Fe4S_Fe_S_CS"/>
</dbReference>
<proteinExistence type="inferred from homology"/>
<keyword evidence="8" id="KW-1278">Translocase</keyword>
<dbReference type="PIRSF" id="PIRSF000309">
    <property type="entry name" value="NAD_red_hyd_HoxU"/>
    <property type="match status" value="1"/>
</dbReference>
<dbReference type="GO" id="GO:0051539">
    <property type="term" value="F:4 iron, 4 sulfur cluster binding"/>
    <property type="evidence" value="ECO:0007669"/>
    <property type="project" value="UniProtKB-KW"/>
</dbReference>
<feature type="domain" description="2Fe-2S ferredoxin-type" evidence="17">
    <location>
        <begin position="11"/>
        <end position="89"/>
    </location>
</feature>
<keyword evidence="10" id="KW-0411">Iron-sulfur</keyword>
<keyword evidence="5" id="KW-0004">4Fe-4S</keyword>
<evidence type="ECO:0000256" key="15">
    <source>
        <dbReference type="ARBA" id="ARBA00032783"/>
    </source>
</evidence>
<dbReference type="NCBIfam" id="NF005745">
    <property type="entry name" value="PRK07569.1"/>
    <property type="match status" value="1"/>
</dbReference>
<keyword evidence="12" id="KW-0472">Membrane</keyword>
<dbReference type="Gene3D" id="3.30.70.20">
    <property type="match status" value="1"/>
</dbReference>
<keyword evidence="21" id="KW-1185">Reference proteome</keyword>
<comment type="similarity">
    <text evidence="3">Belongs to the complex I 75 kDa subunit family.</text>
</comment>
<comment type="subcellular location">
    <subcellularLocation>
        <location evidence="2">Membrane</location>
    </subcellularLocation>
</comment>
<dbReference type="GO" id="GO:0008137">
    <property type="term" value="F:NADH dehydrogenase (ubiquinone) activity"/>
    <property type="evidence" value="ECO:0007669"/>
    <property type="project" value="InterPro"/>
</dbReference>
<dbReference type="Proteomes" id="UP000232638">
    <property type="component" value="Chromosome"/>
</dbReference>
<dbReference type="Gene3D" id="3.10.20.740">
    <property type="match status" value="1"/>
</dbReference>